<sequence>MYKDGDYLYDEIKSVAKNATLLRLLNHTLKAYAKNLDKKPIPVSIDCNKKRCEGDLLFDKNYNEIYRQYIKAIDSGATEWVV</sequence>
<accession>A0A6M3XUD0</accession>
<evidence type="ECO:0000313" key="1">
    <source>
        <dbReference type="EMBL" id="QJI01585.1"/>
    </source>
</evidence>
<organism evidence="1">
    <name type="scientific">viral metagenome</name>
    <dbReference type="NCBI Taxonomy" id="1070528"/>
    <lineage>
        <taxon>unclassified sequences</taxon>
        <taxon>metagenomes</taxon>
        <taxon>organismal metagenomes</taxon>
    </lineage>
</organism>
<protein>
    <submittedName>
        <fullName evidence="1">Uncharacterized protein</fullName>
    </submittedName>
</protein>
<dbReference type="AlphaFoldDB" id="A0A6M3XUD0"/>
<gene>
    <name evidence="1" type="ORF">TM448B02660_0006</name>
</gene>
<reference evidence="1" key="1">
    <citation type="submission" date="2020-03" db="EMBL/GenBank/DDBJ databases">
        <title>The deep terrestrial virosphere.</title>
        <authorList>
            <person name="Holmfeldt K."/>
            <person name="Nilsson E."/>
            <person name="Simone D."/>
            <person name="Lopez-Fernandez M."/>
            <person name="Wu X."/>
            <person name="de Brujin I."/>
            <person name="Lundin D."/>
            <person name="Andersson A."/>
            <person name="Bertilsson S."/>
            <person name="Dopson M."/>
        </authorList>
    </citation>
    <scope>NUCLEOTIDE SEQUENCE</scope>
    <source>
        <strain evidence="1">TM448B02660</strain>
    </source>
</reference>
<proteinExistence type="predicted"/>
<name>A0A6M3XUD0_9ZZZZ</name>
<dbReference type="EMBL" id="MT144934">
    <property type="protein sequence ID" value="QJI01585.1"/>
    <property type="molecule type" value="Genomic_DNA"/>
</dbReference>